<dbReference type="EMBL" id="JABXYM010000001">
    <property type="protein sequence ID" value="MCR6096695.1"/>
    <property type="molecule type" value="Genomic_DNA"/>
</dbReference>
<organism evidence="1 2">
    <name type="scientific">Salipaludibacillus agaradhaerens</name>
    <name type="common">Bacillus agaradhaerens</name>
    <dbReference type="NCBI Taxonomy" id="76935"/>
    <lineage>
        <taxon>Bacteria</taxon>
        <taxon>Bacillati</taxon>
        <taxon>Bacillota</taxon>
        <taxon>Bacilli</taxon>
        <taxon>Bacillales</taxon>
        <taxon>Bacillaceae</taxon>
    </lineage>
</organism>
<name>A0A9Q4B202_SALAG</name>
<sequence length="265" mass="30886">MHQTEIHSFLTHFFNENQCDITLLSPKTFQVQLTKEMDKALMNRPFYWHYVEKTGAEPQPATLTLKTAYEDEEKQQAEFIHFGSPRLHEIFRFVEKKGAHGKFYEGVKTSSQAISLKPWLSLNGKISYKCHQKRETFFSIGLSLITGEMLNDFHTLIDDRSYLVTIPDYCFTLTPLIKPGTGISRIQNHIKKKIENDNHEWADIAEEKMKKDLSLLDIFYDDVFPKPASYEKEKEAIIEQYKPIIELSIINGGLFYLYSHPLAQK</sequence>
<protein>
    <recommendedName>
        <fullName evidence="3">YqhG</fullName>
    </recommendedName>
</protein>
<dbReference type="AlphaFoldDB" id="A0A9Q4B202"/>
<dbReference type="InterPro" id="IPR024562">
    <property type="entry name" value="YqhG"/>
</dbReference>
<gene>
    <name evidence="1" type="ORF">HXA33_09010</name>
</gene>
<reference evidence="1" key="1">
    <citation type="submission" date="2020-06" db="EMBL/GenBank/DDBJ databases">
        <title>Insight into the genomes of haloalkaliphilic bacilli from Kenyan soda lakes.</title>
        <authorList>
            <person name="Mwirichia R."/>
            <person name="Villamizar G.C."/>
            <person name="Poehlein A."/>
            <person name="Mugweru J."/>
            <person name="Kipnyargis A."/>
            <person name="Kiplimo D."/>
            <person name="Orwa P."/>
            <person name="Daniel R."/>
        </authorList>
    </citation>
    <scope>NUCLEOTIDE SEQUENCE</scope>
    <source>
        <strain evidence="1">B1096_S55</strain>
    </source>
</reference>
<evidence type="ECO:0000313" key="2">
    <source>
        <dbReference type="Proteomes" id="UP001057753"/>
    </source>
</evidence>
<dbReference type="Pfam" id="PF11079">
    <property type="entry name" value="YqhG"/>
    <property type="match status" value="1"/>
</dbReference>
<dbReference type="RefSeq" id="WP_257821233.1">
    <property type="nucleotide sequence ID" value="NZ_JABXYM010000001.1"/>
</dbReference>
<dbReference type="Proteomes" id="UP001057753">
    <property type="component" value="Unassembled WGS sequence"/>
</dbReference>
<evidence type="ECO:0008006" key="3">
    <source>
        <dbReference type="Google" id="ProtNLM"/>
    </source>
</evidence>
<keyword evidence="2" id="KW-1185">Reference proteome</keyword>
<evidence type="ECO:0000313" key="1">
    <source>
        <dbReference type="EMBL" id="MCR6096695.1"/>
    </source>
</evidence>
<comment type="caution">
    <text evidence="1">The sequence shown here is derived from an EMBL/GenBank/DDBJ whole genome shotgun (WGS) entry which is preliminary data.</text>
</comment>
<accession>A0A9Q4B202</accession>
<proteinExistence type="predicted"/>